<dbReference type="EMBL" id="BKCN01000002">
    <property type="protein sequence ID" value="GER02808.1"/>
    <property type="molecule type" value="Genomic_DNA"/>
</dbReference>
<evidence type="ECO:0000313" key="2">
    <source>
        <dbReference type="EMBL" id="GER02808.1"/>
    </source>
</evidence>
<sequence>MSLDAYHQRQAAAELPQQTEYRLFGRVTGALIEAKEKELSGAALMKALDWNRRLWSTLAVDCGAEENTLPKETRAQIISLSIYVSKTTSRVFRGEMPIDDLIKINKIIMEGLAAQARRTQDEAKRQRETAHSGAEQKGDQPQPSGLPLGGLVG</sequence>
<comment type="caution">
    <text evidence="2">The sequence shown here is derived from an EMBL/GenBank/DDBJ whole genome shotgun (WGS) entry which is preliminary data.</text>
</comment>
<keyword evidence="2" id="KW-0282">Flagellum</keyword>
<dbReference type="Pfam" id="PF07309">
    <property type="entry name" value="FlaF"/>
    <property type="match status" value="1"/>
</dbReference>
<dbReference type="AlphaFoldDB" id="A0A5A7N3U6"/>
<keyword evidence="3" id="KW-1185">Reference proteome</keyword>
<reference evidence="2 3" key="1">
    <citation type="submission" date="2019-09" db="EMBL/GenBank/DDBJ databases">
        <title>NBRP : Genome information of microbial organism related human and environment.</title>
        <authorList>
            <person name="Hattori M."/>
            <person name="Oshima K."/>
            <person name="Inaba H."/>
            <person name="Suda W."/>
            <person name="Sakamoto M."/>
            <person name="Iino T."/>
            <person name="Kitahara M."/>
            <person name="Oshida Y."/>
            <person name="Iida T."/>
            <person name="Kudo T."/>
            <person name="Itoh T."/>
            <person name="Ohkuma M."/>
        </authorList>
    </citation>
    <scope>NUCLEOTIDE SEQUENCE [LARGE SCALE GENOMIC DNA]</scope>
    <source>
        <strain evidence="2 3">Q-1</strain>
    </source>
</reference>
<evidence type="ECO:0000313" key="3">
    <source>
        <dbReference type="Proteomes" id="UP000324996"/>
    </source>
</evidence>
<dbReference type="InterPro" id="IPR010845">
    <property type="entry name" value="FlaF"/>
</dbReference>
<protein>
    <submittedName>
        <fullName evidence="2">Flagellar biosynthesis regulatory protein FlaF</fullName>
    </submittedName>
</protein>
<feature type="compositionally biased region" description="Basic and acidic residues" evidence="1">
    <location>
        <begin position="118"/>
        <end position="138"/>
    </location>
</feature>
<dbReference type="GO" id="GO:0044781">
    <property type="term" value="P:bacterial-type flagellum organization"/>
    <property type="evidence" value="ECO:0007669"/>
    <property type="project" value="InterPro"/>
</dbReference>
<keyword evidence="2" id="KW-0969">Cilium</keyword>
<evidence type="ECO:0000256" key="1">
    <source>
        <dbReference type="SAM" id="MobiDB-lite"/>
    </source>
</evidence>
<accession>A0A5A7N3U6</accession>
<name>A0A5A7N3U6_9PROT</name>
<dbReference type="RefSeq" id="WP_081837320.1">
    <property type="nucleotide sequence ID" value="NZ_BKCN01000002.1"/>
</dbReference>
<gene>
    <name evidence="2" type="primary">flaF</name>
    <name evidence="2" type="ORF">JCM17846_04900</name>
</gene>
<dbReference type="NCBIfam" id="NF009435">
    <property type="entry name" value="PRK12794.1"/>
    <property type="match status" value="1"/>
</dbReference>
<dbReference type="Proteomes" id="UP000324996">
    <property type="component" value="Unassembled WGS sequence"/>
</dbReference>
<organism evidence="2 3">
    <name type="scientific">Iodidimonas nitroreducens</name>
    <dbReference type="NCBI Taxonomy" id="1236968"/>
    <lineage>
        <taxon>Bacteria</taxon>
        <taxon>Pseudomonadati</taxon>
        <taxon>Pseudomonadota</taxon>
        <taxon>Alphaproteobacteria</taxon>
        <taxon>Iodidimonadales</taxon>
        <taxon>Iodidimonadaceae</taxon>
        <taxon>Iodidimonas</taxon>
    </lineage>
</organism>
<proteinExistence type="predicted"/>
<feature type="region of interest" description="Disordered" evidence="1">
    <location>
        <begin position="118"/>
        <end position="153"/>
    </location>
</feature>
<keyword evidence="2" id="KW-0966">Cell projection</keyword>